<dbReference type="InterPro" id="IPR016181">
    <property type="entry name" value="Acyl_CoA_acyltransferase"/>
</dbReference>
<feature type="domain" description="N-acetyltransferase" evidence="1">
    <location>
        <begin position="1"/>
        <end position="140"/>
    </location>
</feature>
<dbReference type="PROSITE" id="PS51186">
    <property type="entry name" value="GNAT"/>
    <property type="match status" value="1"/>
</dbReference>
<dbReference type="PANTHER" id="PTHR13355">
    <property type="entry name" value="GLUCOSAMINE 6-PHOSPHATE N-ACETYLTRANSFERASE"/>
    <property type="match status" value="1"/>
</dbReference>
<accession>A0A2N0ZF90</accession>
<keyword evidence="3" id="KW-1185">Reference proteome</keyword>
<organism evidence="2 3">
    <name type="scientific">Cytobacillus horneckiae</name>
    <dbReference type="NCBI Taxonomy" id="549687"/>
    <lineage>
        <taxon>Bacteria</taxon>
        <taxon>Bacillati</taxon>
        <taxon>Bacillota</taxon>
        <taxon>Bacilli</taxon>
        <taxon>Bacillales</taxon>
        <taxon>Bacillaceae</taxon>
        <taxon>Cytobacillus</taxon>
    </lineage>
</organism>
<dbReference type="RefSeq" id="WP_066196362.1">
    <property type="nucleotide sequence ID" value="NZ_JAFDQP010000006.1"/>
</dbReference>
<dbReference type="AlphaFoldDB" id="A0A2N0ZF90"/>
<dbReference type="EMBL" id="PISD01000031">
    <property type="protein sequence ID" value="PKG28169.1"/>
    <property type="molecule type" value="Genomic_DNA"/>
</dbReference>
<reference evidence="2 3" key="1">
    <citation type="journal article" date="2010" name="Int. J. Syst. Evol. Microbiol.">
        <title>Bacillus horneckiae sp. nov., isolated from a spacecraft-assembly clean room.</title>
        <authorList>
            <person name="Vaishampayan P."/>
            <person name="Probst A."/>
            <person name="Krishnamurthi S."/>
            <person name="Ghosh S."/>
            <person name="Osman S."/>
            <person name="McDowall A."/>
            <person name="Ruckmani A."/>
            <person name="Mayilraj S."/>
            <person name="Venkateswaran K."/>
        </authorList>
    </citation>
    <scope>NUCLEOTIDE SEQUENCE [LARGE SCALE GENOMIC DNA]</scope>
    <source>
        <strain evidence="3">1PO1SC</strain>
    </source>
</reference>
<evidence type="ECO:0000313" key="2">
    <source>
        <dbReference type="EMBL" id="PKG28169.1"/>
    </source>
</evidence>
<dbReference type="Pfam" id="PF13673">
    <property type="entry name" value="Acetyltransf_10"/>
    <property type="match status" value="1"/>
</dbReference>
<evidence type="ECO:0000259" key="1">
    <source>
        <dbReference type="PROSITE" id="PS51186"/>
    </source>
</evidence>
<dbReference type="SUPFAM" id="SSF55729">
    <property type="entry name" value="Acyl-CoA N-acyltransferases (Nat)"/>
    <property type="match status" value="1"/>
</dbReference>
<comment type="caution">
    <text evidence="2">The sequence shown here is derived from an EMBL/GenBank/DDBJ whole genome shotgun (WGS) entry which is preliminary data.</text>
</comment>
<dbReference type="Gene3D" id="3.40.630.30">
    <property type="match status" value="1"/>
</dbReference>
<name>A0A2N0ZF90_9BACI</name>
<dbReference type="PANTHER" id="PTHR13355:SF11">
    <property type="entry name" value="GLUCOSAMINE 6-PHOSPHATE N-ACETYLTRANSFERASE"/>
    <property type="match status" value="1"/>
</dbReference>
<gene>
    <name evidence="2" type="ORF">CWS20_15100</name>
</gene>
<sequence length="140" mass="16198">MYVKKVENEQELNDAFKVRKEVFVYEQDVPMEEEIDEHEQEATHFVLYDENEPGGAGRFRIVDGYGKIERVCVRKETRKGGSGKKIMLSIEDHARAQGIDTLKLHAQTHAIPFYEKLGYEVISDEFLDAGIPHRTMKKNI</sequence>
<evidence type="ECO:0000313" key="3">
    <source>
        <dbReference type="Proteomes" id="UP000233343"/>
    </source>
</evidence>
<dbReference type="Proteomes" id="UP000233343">
    <property type="component" value="Unassembled WGS sequence"/>
</dbReference>
<dbReference type="InterPro" id="IPR000182">
    <property type="entry name" value="GNAT_dom"/>
</dbReference>
<dbReference type="CDD" id="cd04301">
    <property type="entry name" value="NAT_SF"/>
    <property type="match status" value="1"/>
</dbReference>
<proteinExistence type="predicted"/>
<protein>
    <submittedName>
        <fullName evidence="2">GNAT family N-acetyltransferase</fullName>
    </submittedName>
</protein>
<keyword evidence="2" id="KW-0808">Transferase</keyword>
<dbReference type="InterPro" id="IPR039143">
    <property type="entry name" value="GNPNAT1-like"/>
</dbReference>
<dbReference type="GO" id="GO:0004343">
    <property type="term" value="F:glucosamine 6-phosphate N-acetyltransferase activity"/>
    <property type="evidence" value="ECO:0007669"/>
    <property type="project" value="TreeGrafter"/>
</dbReference>